<comment type="cofactor">
    <cofactor evidence="1">
        <name>Mg(2+)</name>
        <dbReference type="ChEBI" id="CHEBI:18420"/>
    </cofactor>
</comment>
<dbReference type="EC" id="6.1.1.20" evidence="5"/>
<dbReference type="SUPFAM" id="SSF56037">
    <property type="entry name" value="PheT/TilS domain"/>
    <property type="match status" value="1"/>
</dbReference>
<evidence type="ECO:0000313" key="17">
    <source>
        <dbReference type="EMBL" id="KAI0493398.1"/>
    </source>
</evidence>
<comment type="subunit">
    <text evidence="4">Tetramer of two alpha and two beta subunits.</text>
</comment>
<keyword evidence="8" id="KW-0479">Metal-binding</keyword>
<evidence type="ECO:0000256" key="5">
    <source>
        <dbReference type="ARBA" id="ARBA00012814"/>
    </source>
</evidence>
<evidence type="ECO:0000256" key="9">
    <source>
        <dbReference type="ARBA" id="ARBA00022741"/>
    </source>
</evidence>
<gene>
    <name evidence="17" type="ORF">KFK09_023514</name>
</gene>
<evidence type="ECO:0000256" key="1">
    <source>
        <dbReference type="ARBA" id="ARBA00001946"/>
    </source>
</evidence>
<keyword evidence="7" id="KW-0436">Ligase</keyword>
<dbReference type="FunFam" id="3.50.40.10:FF:000002">
    <property type="entry name" value="phenylalanine--tRNA ligase beta subunit"/>
    <property type="match status" value="1"/>
</dbReference>
<dbReference type="GO" id="GO:0005524">
    <property type="term" value="F:ATP binding"/>
    <property type="evidence" value="ECO:0007669"/>
    <property type="project" value="UniProtKB-KW"/>
</dbReference>
<dbReference type="OrthoDB" id="1698572at2759"/>
<dbReference type="Gene3D" id="3.50.40.10">
    <property type="entry name" value="Phenylalanyl-trna Synthetase, Chain B, domain 3"/>
    <property type="match status" value="1"/>
</dbReference>
<accession>A0A8T3AB86</accession>
<evidence type="ECO:0000256" key="14">
    <source>
        <dbReference type="ARBA" id="ARBA00033189"/>
    </source>
</evidence>
<dbReference type="Gene3D" id="3.30.56.10">
    <property type="match status" value="2"/>
</dbReference>
<dbReference type="SUPFAM" id="SSF55681">
    <property type="entry name" value="Class II aaRS and biotin synthetases"/>
    <property type="match status" value="1"/>
</dbReference>
<evidence type="ECO:0000256" key="2">
    <source>
        <dbReference type="ARBA" id="ARBA00004496"/>
    </source>
</evidence>
<organism evidence="17 18">
    <name type="scientific">Dendrobium nobile</name>
    <name type="common">Orchid</name>
    <dbReference type="NCBI Taxonomy" id="94219"/>
    <lineage>
        <taxon>Eukaryota</taxon>
        <taxon>Viridiplantae</taxon>
        <taxon>Streptophyta</taxon>
        <taxon>Embryophyta</taxon>
        <taxon>Tracheophyta</taxon>
        <taxon>Spermatophyta</taxon>
        <taxon>Magnoliopsida</taxon>
        <taxon>Liliopsida</taxon>
        <taxon>Asparagales</taxon>
        <taxon>Orchidaceae</taxon>
        <taxon>Epidendroideae</taxon>
        <taxon>Malaxideae</taxon>
        <taxon>Dendrobiinae</taxon>
        <taxon>Dendrobium</taxon>
    </lineage>
</organism>
<keyword evidence="12" id="KW-0648">Protein biosynthesis</keyword>
<dbReference type="AlphaFoldDB" id="A0A8T3AB86"/>
<keyword evidence="10" id="KW-0067">ATP-binding</keyword>
<proteinExistence type="inferred from homology"/>
<evidence type="ECO:0000313" key="18">
    <source>
        <dbReference type="Proteomes" id="UP000829196"/>
    </source>
</evidence>
<dbReference type="PROSITE" id="PS51483">
    <property type="entry name" value="B5"/>
    <property type="match status" value="1"/>
</dbReference>
<keyword evidence="18" id="KW-1185">Reference proteome</keyword>
<dbReference type="Pfam" id="PF17759">
    <property type="entry name" value="tRNA_synthFbeta"/>
    <property type="match status" value="1"/>
</dbReference>
<sequence length="606" mass="68745">MPTVSVGRDCLFQALGRSYTQEEFEELCFEFGIELDDVTTEKEIIRKEKHLETEVGGEDEEEVIYKIEVAANRYDLLCLEGIARALRIFIGKEEIPIYKFREIPRESMLQINVSKATSKIRPYVVGAVLRGVSFNRANYNSFIDLQDKLHQNICRKRTLVAIGTHDLDTIDTPFSYEALIPQDITFIPLKQVKSFRADELLEFYKSDLKLKKFLHVIENSPVYPVIYDRNRTVLSLPPIINSAHSALSLRTKNVFIECTATDLTKAKIVLNTMVTMFSEYCDSKFEVEPVEVVYPDDRQFEDCTSEGIFKGKNIYPDLAVTVMDIPLSVITSPIGVSLGVAEVIPLLNKMQLHAKEKLVAGNNVITVHVPPTRSDILHPCDVMEDVAIAYGYDKIPKTKPKCMTTGGQQPLNVFSDKIRGEVSRAGYMEVLTWLLCSHEENFAMVKRKDDGAKAVTIENPRSSEFEVVRTSLLPGLLKTLKHNIDHRRPIKIFEAGDVVCLDGTRDVGASNNRRLAALYCNVTSEFEEILGLVMRIMQVVRKPHEPANDNFIRPSNEPEFFPNRQCYIIFKDKQIGAFGVVHPEVLEKFRIPDPCSFVEIDIQALL</sequence>
<keyword evidence="9" id="KW-0547">Nucleotide-binding</keyword>
<comment type="caution">
    <text evidence="17">The sequence shown here is derived from an EMBL/GenBank/DDBJ whole genome shotgun (WGS) entry which is preliminary data.</text>
</comment>
<dbReference type="EMBL" id="JAGYWB010000017">
    <property type="protein sequence ID" value="KAI0493398.1"/>
    <property type="molecule type" value="Genomic_DNA"/>
</dbReference>
<evidence type="ECO:0000256" key="8">
    <source>
        <dbReference type="ARBA" id="ARBA00022723"/>
    </source>
</evidence>
<evidence type="ECO:0000256" key="10">
    <source>
        <dbReference type="ARBA" id="ARBA00022840"/>
    </source>
</evidence>
<dbReference type="GO" id="GO:0000287">
    <property type="term" value="F:magnesium ion binding"/>
    <property type="evidence" value="ECO:0007669"/>
    <property type="project" value="InterPro"/>
</dbReference>
<dbReference type="NCBIfam" id="TIGR00471">
    <property type="entry name" value="pheT_arch"/>
    <property type="match status" value="1"/>
</dbReference>
<dbReference type="PANTHER" id="PTHR10947:SF0">
    <property type="entry name" value="PHENYLALANINE--TRNA LIGASE BETA SUBUNIT"/>
    <property type="match status" value="1"/>
</dbReference>
<reference evidence="17" key="1">
    <citation type="journal article" date="2022" name="Front. Genet.">
        <title>Chromosome-Scale Assembly of the Dendrobium nobile Genome Provides Insights Into the Molecular Mechanism of the Biosynthesis of the Medicinal Active Ingredient of Dendrobium.</title>
        <authorList>
            <person name="Xu Q."/>
            <person name="Niu S.-C."/>
            <person name="Li K.-L."/>
            <person name="Zheng P.-J."/>
            <person name="Zhang X.-J."/>
            <person name="Jia Y."/>
            <person name="Liu Y."/>
            <person name="Niu Y.-X."/>
            <person name="Yu L.-H."/>
            <person name="Chen D.-F."/>
            <person name="Zhang G.-Q."/>
        </authorList>
    </citation>
    <scope>NUCLEOTIDE SEQUENCE</scope>
    <source>
        <tissue evidence="17">Leaf</tissue>
    </source>
</reference>
<dbReference type="InterPro" id="IPR045864">
    <property type="entry name" value="aa-tRNA-synth_II/BPL/LPL"/>
</dbReference>
<keyword evidence="11" id="KW-0460">Magnesium</keyword>
<evidence type="ECO:0000256" key="7">
    <source>
        <dbReference type="ARBA" id="ARBA00022598"/>
    </source>
</evidence>
<protein>
    <recommendedName>
        <fullName evidence="5">phenylalanine--tRNA ligase</fullName>
        <ecNumber evidence="5">6.1.1.20</ecNumber>
    </recommendedName>
    <alternativeName>
        <fullName evidence="14">Phenylalanyl-tRNA synthetase beta subunit</fullName>
    </alternativeName>
</protein>
<dbReference type="Pfam" id="PF18262">
    <property type="entry name" value="PhetRS_B1"/>
    <property type="match status" value="1"/>
</dbReference>
<dbReference type="InterPro" id="IPR045060">
    <property type="entry name" value="Phe-tRNA-ligase_IIc_bsu"/>
</dbReference>
<dbReference type="InterPro" id="IPR040659">
    <property type="entry name" value="PhetRS_B1"/>
</dbReference>
<evidence type="ECO:0000256" key="13">
    <source>
        <dbReference type="ARBA" id="ARBA00023146"/>
    </source>
</evidence>
<feature type="domain" description="B5" evidence="16">
    <location>
        <begin position="318"/>
        <end position="397"/>
    </location>
</feature>
<dbReference type="InterPro" id="IPR005146">
    <property type="entry name" value="B3/B4_tRNA-bd"/>
</dbReference>
<keyword evidence="6" id="KW-0963">Cytoplasm</keyword>
<name>A0A8T3AB86_DENNO</name>
<dbReference type="SMART" id="SM00873">
    <property type="entry name" value="B3_4"/>
    <property type="match status" value="1"/>
</dbReference>
<dbReference type="InterPro" id="IPR005147">
    <property type="entry name" value="tRNA_synthase_B5-dom"/>
</dbReference>
<evidence type="ECO:0000256" key="4">
    <source>
        <dbReference type="ARBA" id="ARBA00011209"/>
    </source>
</evidence>
<keyword evidence="13" id="KW-0030">Aminoacyl-tRNA synthetase</keyword>
<comment type="catalytic activity">
    <reaction evidence="15">
        <text>tRNA(Phe) + L-phenylalanine + ATP = L-phenylalanyl-tRNA(Phe) + AMP + diphosphate + H(+)</text>
        <dbReference type="Rhea" id="RHEA:19413"/>
        <dbReference type="Rhea" id="RHEA-COMP:9668"/>
        <dbReference type="Rhea" id="RHEA-COMP:9699"/>
        <dbReference type="ChEBI" id="CHEBI:15378"/>
        <dbReference type="ChEBI" id="CHEBI:30616"/>
        <dbReference type="ChEBI" id="CHEBI:33019"/>
        <dbReference type="ChEBI" id="CHEBI:58095"/>
        <dbReference type="ChEBI" id="CHEBI:78442"/>
        <dbReference type="ChEBI" id="CHEBI:78531"/>
        <dbReference type="ChEBI" id="CHEBI:456215"/>
        <dbReference type="EC" id="6.1.1.20"/>
    </reaction>
</comment>
<comment type="subcellular location">
    <subcellularLocation>
        <location evidence="2">Cytoplasm</location>
    </subcellularLocation>
</comment>
<dbReference type="Pfam" id="PF03483">
    <property type="entry name" value="B3_4"/>
    <property type="match status" value="1"/>
</dbReference>
<dbReference type="FunFam" id="3.30.930.10:FF:000059">
    <property type="entry name" value="phenylalanine--tRNA ligase beta subunit"/>
    <property type="match status" value="1"/>
</dbReference>
<dbReference type="FunFam" id="3.30.56.10:FF:000005">
    <property type="entry name" value="Phenylalanine--tRNA ligase beta subunit"/>
    <property type="match status" value="1"/>
</dbReference>
<dbReference type="InterPro" id="IPR041616">
    <property type="entry name" value="PheRS_beta_core"/>
</dbReference>
<evidence type="ECO:0000259" key="16">
    <source>
        <dbReference type="PROSITE" id="PS51483"/>
    </source>
</evidence>
<dbReference type="Gene3D" id="3.30.930.10">
    <property type="entry name" value="Bira Bifunctional Protein, Domain 2"/>
    <property type="match status" value="1"/>
</dbReference>
<evidence type="ECO:0000256" key="12">
    <source>
        <dbReference type="ARBA" id="ARBA00022917"/>
    </source>
</evidence>
<dbReference type="SUPFAM" id="SSF46955">
    <property type="entry name" value="Putative DNA-binding domain"/>
    <property type="match status" value="2"/>
</dbReference>
<evidence type="ECO:0000256" key="3">
    <source>
        <dbReference type="ARBA" id="ARBA00007438"/>
    </source>
</evidence>
<dbReference type="CDD" id="cd00769">
    <property type="entry name" value="PheRS_beta_core"/>
    <property type="match status" value="1"/>
</dbReference>
<dbReference type="SMR" id="A0A8T3AB86"/>
<dbReference type="InterPro" id="IPR009061">
    <property type="entry name" value="DNA-bd_dom_put_sf"/>
</dbReference>
<dbReference type="SMART" id="SM00874">
    <property type="entry name" value="B5"/>
    <property type="match status" value="1"/>
</dbReference>
<dbReference type="GO" id="GO:0003723">
    <property type="term" value="F:RNA binding"/>
    <property type="evidence" value="ECO:0007669"/>
    <property type="project" value="InterPro"/>
</dbReference>
<dbReference type="Proteomes" id="UP000829196">
    <property type="component" value="Unassembled WGS sequence"/>
</dbReference>
<dbReference type="InterPro" id="IPR020825">
    <property type="entry name" value="Phe-tRNA_synthase-like_B3/B4"/>
</dbReference>
<comment type="similarity">
    <text evidence="3">Belongs to the phenylalanyl-tRNA synthetase beta subunit family. Type 2 subfamily.</text>
</comment>
<dbReference type="GO" id="GO:0006432">
    <property type="term" value="P:phenylalanyl-tRNA aminoacylation"/>
    <property type="evidence" value="ECO:0007669"/>
    <property type="project" value="InterPro"/>
</dbReference>
<dbReference type="PANTHER" id="PTHR10947">
    <property type="entry name" value="PHENYLALANYL-TRNA SYNTHETASE BETA CHAIN AND LEUCINE-RICH REPEAT-CONTAINING PROTEIN 47"/>
    <property type="match status" value="1"/>
</dbReference>
<dbReference type="GO" id="GO:0009328">
    <property type="term" value="C:phenylalanine-tRNA ligase complex"/>
    <property type="evidence" value="ECO:0007669"/>
    <property type="project" value="TreeGrafter"/>
</dbReference>
<evidence type="ECO:0000256" key="6">
    <source>
        <dbReference type="ARBA" id="ARBA00022490"/>
    </source>
</evidence>
<dbReference type="InterPro" id="IPR004531">
    <property type="entry name" value="Phe-tRNA-synth_IIc_bsu_arc_euk"/>
</dbReference>
<evidence type="ECO:0000256" key="11">
    <source>
        <dbReference type="ARBA" id="ARBA00022842"/>
    </source>
</evidence>
<dbReference type="GO" id="GO:0004826">
    <property type="term" value="F:phenylalanine-tRNA ligase activity"/>
    <property type="evidence" value="ECO:0007669"/>
    <property type="project" value="UniProtKB-EC"/>
</dbReference>
<evidence type="ECO:0000256" key="15">
    <source>
        <dbReference type="ARBA" id="ARBA00049255"/>
    </source>
</evidence>
<dbReference type="Pfam" id="PF03484">
    <property type="entry name" value="B5"/>
    <property type="match status" value="1"/>
</dbReference>